<sequence>MFHQVKSSSPFIISRQHHGSTVHKQFLLCQYLNHLNTLIQYCSTIRGDVDHSLMLSSSSKQQHDTMTSSSQQQQQQHTEPILLRVYIESSNHLVNWSGDFESIDSHLNIELRNVRTLNSSSNSFNNNIKRRPNNVSSLDRMATFSTSSTTEFSHLRLSGKFIKYIAVMNIEEIISHLNTHSMFESIMVNNGSHVECCQVRHVFNRKQQLQNYYSAQSKRKKRSASQRPSRKVIESDLPIVRDF</sequence>
<comment type="caution">
    <text evidence="2">The sequence shown here is derived from an EMBL/GenBank/DDBJ whole genome shotgun (WGS) entry which is preliminary data.</text>
</comment>
<feature type="compositionally biased region" description="Low complexity" evidence="1">
    <location>
        <begin position="64"/>
        <end position="75"/>
    </location>
</feature>
<feature type="region of interest" description="Disordered" evidence="1">
    <location>
        <begin position="56"/>
        <end position="75"/>
    </location>
</feature>
<protein>
    <submittedName>
        <fullName evidence="2">Uncharacterized protein</fullName>
    </submittedName>
</protein>
<evidence type="ECO:0000313" key="2">
    <source>
        <dbReference type="EMBL" id="KAG2394001.1"/>
    </source>
</evidence>
<keyword evidence="3" id="KW-1185">Reference proteome</keyword>
<dbReference type="GeneID" id="68096220"/>
<dbReference type="RefSeq" id="XP_044555895.1">
    <property type="nucleotide sequence ID" value="XM_044693329.1"/>
</dbReference>
<reference evidence="2 3" key="1">
    <citation type="journal article" date="2018" name="BMC Genomics">
        <title>The genome of Naegleria lovaniensis, the basis for a comparative approach to unravel pathogenicity factors of the human pathogenic amoeba N. fowleri.</title>
        <authorList>
            <person name="Liechti N."/>
            <person name="Schurch N."/>
            <person name="Bruggmann R."/>
            <person name="Wittwer M."/>
        </authorList>
    </citation>
    <scope>NUCLEOTIDE SEQUENCE [LARGE SCALE GENOMIC DNA]</scope>
    <source>
        <strain evidence="2 3">ATCC 30569</strain>
    </source>
</reference>
<name>A0AA88H839_NAELO</name>
<dbReference type="Proteomes" id="UP000816034">
    <property type="component" value="Unassembled WGS sequence"/>
</dbReference>
<evidence type="ECO:0000313" key="3">
    <source>
        <dbReference type="Proteomes" id="UP000816034"/>
    </source>
</evidence>
<evidence type="ECO:0000256" key="1">
    <source>
        <dbReference type="SAM" id="MobiDB-lite"/>
    </source>
</evidence>
<gene>
    <name evidence="2" type="ORF">C9374_003765</name>
</gene>
<proteinExistence type="predicted"/>
<accession>A0AA88H839</accession>
<dbReference type="AlphaFoldDB" id="A0AA88H839"/>
<dbReference type="EMBL" id="PYSW02000001">
    <property type="protein sequence ID" value="KAG2394001.1"/>
    <property type="molecule type" value="Genomic_DNA"/>
</dbReference>
<organism evidence="2 3">
    <name type="scientific">Naegleria lovaniensis</name>
    <name type="common">Amoeba</name>
    <dbReference type="NCBI Taxonomy" id="51637"/>
    <lineage>
        <taxon>Eukaryota</taxon>
        <taxon>Discoba</taxon>
        <taxon>Heterolobosea</taxon>
        <taxon>Tetramitia</taxon>
        <taxon>Eutetramitia</taxon>
        <taxon>Vahlkampfiidae</taxon>
        <taxon>Naegleria</taxon>
    </lineage>
</organism>